<accession>A0A382RKW6</accession>
<keyword evidence="1" id="KW-1133">Transmembrane helix</keyword>
<name>A0A382RKW6_9ZZZZ</name>
<evidence type="ECO:0000313" key="3">
    <source>
        <dbReference type="EMBL" id="SVC98276.1"/>
    </source>
</evidence>
<dbReference type="Pfam" id="PF00903">
    <property type="entry name" value="Glyoxalase"/>
    <property type="match status" value="1"/>
</dbReference>
<dbReference type="InterPro" id="IPR037523">
    <property type="entry name" value="VOC_core"/>
</dbReference>
<sequence>VVFGSTALAVLVGLLFLVFNVVYGLLERDLSADRVADMGVPLAVIGSTVGVAAYHSRFVRQIRALRVGEQLPQPRTGIIETYGLSHISLSVNDPEVSLAFYTALFGVREYFRDANYIQALGPGEHDVLAFERRDDHGLSGGIHHFGFRLTSPDGIESAIEKAKAVGATILRHGEHRPGEPYLYISDPDGYEIEIWYEPHLGEEPPLANGNPPVGSD</sequence>
<feature type="transmembrane region" description="Helical" evidence="1">
    <location>
        <begin position="38"/>
        <end position="56"/>
    </location>
</feature>
<dbReference type="InterPro" id="IPR029068">
    <property type="entry name" value="Glyas_Bleomycin-R_OHBP_Dase"/>
</dbReference>
<gene>
    <name evidence="3" type="ORF">METZ01_LOCUS351130</name>
</gene>
<protein>
    <recommendedName>
        <fullName evidence="2">VOC domain-containing protein</fullName>
    </recommendedName>
</protein>
<dbReference type="PROSITE" id="PS51819">
    <property type="entry name" value="VOC"/>
    <property type="match status" value="1"/>
</dbReference>
<feature type="non-terminal residue" evidence="3">
    <location>
        <position position="1"/>
    </location>
</feature>
<dbReference type="AlphaFoldDB" id="A0A382RKW6"/>
<evidence type="ECO:0000256" key="1">
    <source>
        <dbReference type="SAM" id="Phobius"/>
    </source>
</evidence>
<dbReference type="InterPro" id="IPR004360">
    <property type="entry name" value="Glyas_Fos-R_dOase_dom"/>
</dbReference>
<keyword evidence="1" id="KW-0472">Membrane</keyword>
<organism evidence="3">
    <name type="scientific">marine metagenome</name>
    <dbReference type="NCBI Taxonomy" id="408172"/>
    <lineage>
        <taxon>unclassified sequences</taxon>
        <taxon>metagenomes</taxon>
        <taxon>ecological metagenomes</taxon>
    </lineage>
</organism>
<feature type="transmembrane region" description="Helical" evidence="1">
    <location>
        <begin position="7"/>
        <end position="26"/>
    </location>
</feature>
<feature type="domain" description="VOC" evidence="2">
    <location>
        <begin position="83"/>
        <end position="197"/>
    </location>
</feature>
<dbReference type="CDD" id="cd06587">
    <property type="entry name" value="VOC"/>
    <property type="match status" value="1"/>
</dbReference>
<proteinExistence type="predicted"/>
<dbReference type="Gene3D" id="3.10.180.10">
    <property type="entry name" value="2,3-Dihydroxybiphenyl 1,2-Dioxygenase, domain 1"/>
    <property type="match status" value="1"/>
</dbReference>
<keyword evidence="1" id="KW-0812">Transmembrane</keyword>
<reference evidence="3" key="1">
    <citation type="submission" date="2018-05" db="EMBL/GenBank/DDBJ databases">
        <authorList>
            <person name="Lanie J.A."/>
            <person name="Ng W.-L."/>
            <person name="Kazmierczak K.M."/>
            <person name="Andrzejewski T.M."/>
            <person name="Davidsen T.M."/>
            <person name="Wayne K.J."/>
            <person name="Tettelin H."/>
            <person name="Glass J.I."/>
            <person name="Rusch D."/>
            <person name="Podicherti R."/>
            <person name="Tsui H.-C.T."/>
            <person name="Winkler M.E."/>
        </authorList>
    </citation>
    <scope>NUCLEOTIDE SEQUENCE</scope>
</reference>
<dbReference type="SUPFAM" id="SSF54593">
    <property type="entry name" value="Glyoxalase/Bleomycin resistance protein/Dihydroxybiphenyl dioxygenase"/>
    <property type="match status" value="1"/>
</dbReference>
<evidence type="ECO:0000259" key="2">
    <source>
        <dbReference type="PROSITE" id="PS51819"/>
    </source>
</evidence>
<dbReference type="EMBL" id="UINC01122456">
    <property type="protein sequence ID" value="SVC98276.1"/>
    <property type="molecule type" value="Genomic_DNA"/>
</dbReference>